<feature type="domain" description="Methyltransferase type 11" evidence="4">
    <location>
        <begin position="61"/>
        <end position="152"/>
    </location>
</feature>
<dbReference type="Proteomes" id="UP000707206">
    <property type="component" value="Unassembled WGS sequence"/>
</dbReference>
<dbReference type="SUPFAM" id="SSF53335">
    <property type="entry name" value="S-adenosyl-L-methionine-dependent methyltransferases"/>
    <property type="match status" value="1"/>
</dbReference>
<keyword evidence="6" id="KW-1185">Reference proteome</keyword>
<organism evidence="5 6">
    <name type="scientific">Pelagihabitans pacificus</name>
    <dbReference type="NCBI Taxonomy" id="2696054"/>
    <lineage>
        <taxon>Bacteria</taxon>
        <taxon>Pseudomonadati</taxon>
        <taxon>Bacteroidota</taxon>
        <taxon>Flavobacteriia</taxon>
        <taxon>Flavobacteriales</taxon>
        <taxon>Flavobacteriaceae</taxon>
        <taxon>Pelagihabitans</taxon>
    </lineage>
</organism>
<accession>A0A967E495</accession>
<evidence type="ECO:0000259" key="4">
    <source>
        <dbReference type="Pfam" id="PF08241"/>
    </source>
</evidence>
<dbReference type="InterPro" id="IPR029063">
    <property type="entry name" value="SAM-dependent_MTases_sf"/>
</dbReference>
<reference evidence="5" key="1">
    <citation type="submission" date="2019-07" db="EMBL/GenBank/DDBJ databases">
        <authorList>
            <person name="De-Chao Zhang Q."/>
        </authorList>
    </citation>
    <scope>NUCLEOTIDE SEQUENCE</scope>
    <source>
        <strain evidence="5">TP-CH-4</strain>
    </source>
</reference>
<dbReference type="PANTHER" id="PTHR43464:SF19">
    <property type="entry name" value="UBIQUINONE BIOSYNTHESIS O-METHYLTRANSFERASE, MITOCHONDRIAL"/>
    <property type="match status" value="1"/>
</dbReference>
<dbReference type="Gene3D" id="3.40.50.150">
    <property type="entry name" value="Vaccinia Virus protein VP39"/>
    <property type="match status" value="1"/>
</dbReference>
<keyword evidence="1 5" id="KW-0489">Methyltransferase</keyword>
<evidence type="ECO:0000313" key="5">
    <source>
        <dbReference type="EMBL" id="NHF58157.1"/>
    </source>
</evidence>
<dbReference type="GO" id="GO:0008757">
    <property type="term" value="F:S-adenosylmethionine-dependent methyltransferase activity"/>
    <property type="evidence" value="ECO:0007669"/>
    <property type="project" value="InterPro"/>
</dbReference>
<dbReference type="CDD" id="cd02440">
    <property type="entry name" value="AdoMet_MTases"/>
    <property type="match status" value="1"/>
</dbReference>
<evidence type="ECO:0000256" key="3">
    <source>
        <dbReference type="ARBA" id="ARBA00022691"/>
    </source>
</evidence>
<evidence type="ECO:0000256" key="2">
    <source>
        <dbReference type="ARBA" id="ARBA00022679"/>
    </source>
</evidence>
<evidence type="ECO:0000256" key="1">
    <source>
        <dbReference type="ARBA" id="ARBA00022603"/>
    </source>
</evidence>
<keyword evidence="3" id="KW-0949">S-adenosyl-L-methionine</keyword>
<dbReference type="InterPro" id="IPR013216">
    <property type="entry name" value="Methyltransf_11"/>
</dbReference>
<protein>
    <submittedName>
        <fullName evidence="5">Class I SAM-dependent methyltransferase</fullName>
    </submittedName>
</protein>
<dbReference type="PANTHER" id="PTHR43464">
    <property type="entry name" value="METHYLTRANSFERASE"/>
    <property type="match status" value="1"/>
</dbReference>
<proteinExistence type="predicted"/>
<keyword evidence="2" id="KW-0808">Transferase</keyword>
<name>A0A967E495_9FLAO</name>
<reference evidence="5" key="2">
    <citation type="submission" date="2020-03" db="EMBL/GenBank/DDBJ databases">
        <title>Flavobacteriaceae bacterium strain TP-CH-4, a member of the family Flavobacteriaceae isolated from a deep-sea seamount.</title>
        <authorList>
            <person name="Zhang D.-C."/>
        </authorList>
    </citation>
    <scope>NUCLEOTIDE SEQUENCE</scope>
    <source>
        <strain evidence="5">TP-CH-4</strain>
    </source>
</reference>
<dbReference type="RefSeq" id="WP_152572662.1">
    <property type="nucleotide sequence ID" value="NZ_VIKU02000001.1"/>
</dbReference>
<evidence type="ECO:0000313" key="6">
    <source>
        <dbReference type="Proteomes" id="UP000707206"/>
    </source>
</evidence>
<dbReference type="EMBL" id="VIKU02000001">
    <property type="protein sequence ID" value="NHF58157.1"/>
    <property type="molecule type" value="Genomic_DNA"/>
</dbReference>
<dbReference type="AlphaFoldDB" id="A0A967E495"/>
<gene>
    <name evidence="5" type="ORF">FK220_002310</name>
</gene>
<sequence>MEDIFGTALLDYQKGAYTEDLITFSSLGEEDVMPLPYLFRNFQQMPPLEQKALKGCEGRILDIGCGAGSHSLVLQERGLDVTAIDHSPGAIETCRIRGVRQTVLCDICSYEGQRFDTLLMLMNGIGIVGTLAQLGPFLDHLKTLLRPGGQLLLDSSDIIYMFDEGDKPQEWEHYYGEVTFTIQYKGMTGPSFPWLYVSYGVLEEIAKAHDFSCELVGDGEHYDYLARLSPRKY</sequence>
<dbReference type="GO" id="GO:0032259">
    <property type="term" value="P:methylation"/>
    <property type="evidence" value="ECO:0007669"/>
    <property type="project" value="UniProtKB-KW"/>
</dbReference>
<dbReference type="Pfam" id="PF08241">
    <property type="entry name" value="Methyltransf_11"/>
    <property type="match status" value="1"/>
</dbReference>
<comment type="caution">
    <text evidence="5">The sequence shown here is derived from an EMBL/GenBank/DDBJ whole genome shotgun (WGS) entry which is preliminary data.</text>
</comment>